<proteinExistence type="predicted"/>
<organism evidence="1 2">
    <name type="scientific">Pristionchus pacificus</name>
    <name type="common">Parasitic nematode worm</name>
    <dbReference type="NCBI Taxonomy" id="54126"/>
    <lineage>
        <taxon>Eukaryota</taxon>
        <taxon>Metazoa</taxon>
        <taxon>Ecdysozoa</taxon>
        <taxon>Nematoda</taxon>
        <taxon>Chromadorea</taxon>
        <taxon>Rhabditida</taxon>
        <taxon>Rhabditina</taxon>
        <taxon>Diplogasteromorpha</taxon>
        <taxon>Diplogasteroidea</taxon>
        <taxon>Neodiplogasteridae</taxon>
        <taxon>Pristionchus</taxon>
    </lineage>
</organism>
<dbReference type="AlphaFoldDB" id="A0A2A6C173"/>
<reference evidence="1" key="2">
    <citation type="submission" date="2022-06" db="UniProtKB">
        <authorList>
            <consortium name="EnsemblMetazoa"/>
        </authorList>
    </citation>
    <scope>IDENTIFICATION</scope>
    <source>
        <strain evidence="1">PS312</strain>
    </source>
</reference>
<sequence>MKLLLLPFCIFTLSQAISVSDKPLSELAEYEIAGRFKSCKIDLEKAAIEALELYSGFLAKQAIAFREKHPCDGKAKPSTTVADGYFQFSANFVQVKPALKQRATKFHDDYLACKIEGAAALKELNAIVKENYVIWLKALETERKCK</sequence>
<evidence type="ECO:0000313" key="1">
    <source>
        <dbReference type="EnsemblMetazoa" id="PPA41944.1"/>
    </source>
</evidence>
<dbReference type="EnsemblMetazoa" id="PPA41944.1">
    <property type="protein sequence ID" value="PPA41944.1"/>
    <property type="gene ID" value="WBGene00280313"/>
</dbReference>
<protein>
    <submittedName>
        <fullName evidence="1">Uncharacterized protein</fullName>
    </submittedName>
</protein>
<evidence type="ECO:0000313" key="2">
    <source>
        <dbReference type="Proteomes" id="UP000005239"/>
    </source>
</evidence>
<reference evidence="2" key="1">
    <citation type="journal article" date="2008" name="Nat. Genet.">
        <title>The Pristionchus pacificus genome provides a unique perspective on nematode lifestyle and parasitism.</title>
        <authorList>
            <person name="Dieterich C."/>
            <person name="Clifton S.W."/>
            <person name="Schuster L.N."/>
            <person name="Chinwalla A."/>
            <person name="Delehaunty K."/>
            <person name="Dinkelacker I."/>
            <person name="Fulton L."/>
            <person name="Fulton R."/>
            <person name="Godfrey J."/>
            <person name="Minx P."/>
            <person name="Mitreva M."/>
            <person name="Roeseler W."/>
            <person name="Tian H."/>
            <person name="Witte H."/>
            <person name="Yang S.P."/>
            <person name="Wilson R.K."/>
            <person name="Sommer R.J."/>
        </authorList>
    </citation>
    <scope>NUCLEOTIDE SEQUENCE [LARGE SCALE GENOMIC DNA]</scope>
    <source>
        <strain evidence="2">PS312</strain>
    </source>
</reference>
<name>A0A2A6C173_PRIPA</name>
<accession>A0A2A6C173</accession>
<gene>
    <name evidence="1" type="primary">WBGene00280313</name>
</gene>
<keyword evidence="2" id="KW-1185">Reference proteome</keyword>
<dbReference type="Proteomes" id="UP000005239">
    <property type="component" value="Unassembled WGS sequence"/>
</dbReference>
<accession>A0A8R1Z3L3</accession>